<proteinExistence type="predicted"/>
<comment type="caution">
    <text evidence="1">The sequence shown here is derived from an EMBL/GenBank/DDBJ whole genome shotgun (WGS) entry which is preliminary data.</text>
</comment>
<evidence type="ECO:0000313" key="1">
    <source>
        <dbReference type="EMBL" id="KAG5568375.1"/>
    </source>
</evidence>
<dbReference type="EMBL" id="JACXVP010000146">
    <property type="protein sequence ID" value="KAG5568375.1"/>
    <property type="molecule type" value="Genomic_DNA"/>
</dbReference>
<sequence length="66" mass="7648">MKGCDLSEKSFQWLKDPWDVQEGTFECSKVMVVPHYLGSFSYSTFYLIETFNRLVTSEISWSVVGL</sequence>
<gene>
    <name evidence="1" type="ORF">H5410_064609</name>
</gene>
<organism evidence="1 2">
    <name type="scientific">Solanum commersonii</name>
    <name type="common">Commerson's wild potato</name>
    <name type="synonym">Commerson's nightshade</name>
    <dbReference type="NCBI Taxonomy" id="4109"/>
    <lineage>
        <taxon>Eukaryota</taxon>
        <taxon>Viridiplantae</taxon>
        <taxon>Streptophyta</taxon>
        <taxon>Embryophyta</taxon>
        <taxon>Tracheophyta</taxon>
        <taxon>Spermatophyta</taxon>
        <taxon>Magnoliopsida</taxon>
        <taxon>eudicotyledons</taxon>
        <taxon>Gunneridae</taxon>
        <taxon>Pentapetalae</taxon>
        <taxon>asterids</taxon>
        <taxon>lamiids</taxon>
        <taxon>Solanales</taxon>
        <taxon>Solanaceae</taxon>
        <taxon>Solanoideae</taxon>
        <taxon>Solaneae</taxon>
        <taxon>Solanum</taxon>
    </lineage>
</organism>
<name>A0A9J5VZ73_SOLCO</name>
<keyword evidence="2" id="KW-1185">Reference proteome</keyword>
<dbReference type="AlphaFoldDB" id="A0A9J5VZ73"/>
<accession>A0A9J5VZ73</accession>
<evidence type="ECO:0000313" key="2">
    <source>
        <dbReference type="Proteomes" id="UP000824120"/>
    </source>
</evidence>
<protein>
    <submittedName>
        <fullName evidence="1">Uncharacterized protein</fullName>
    </submittedName>
</protein>
<reference evidence="1" key="1">
    <citation type="submission" date="2020-09" db="EMBL/GenBank/DDBJ databases">
        <title>De no assembly of potato wild relative species, Solanum commersonii.</title>
        <authorList>
            <person name="Cho K."/>
        </authorList>
    </citation>
    <scope>NUCLEOTIDE SEQUENCE</scope>
    <source>
        <strain evidence="1">LZ3.2</strain>
        <tissue evidence="1">Leaf</tissue>
    </source>
</reference>
<dbReference type="Proteomes" id="UP000824120">
    <property type="component" value="Unassembled WGS sequence"/>
</dbReference>